<feature type="transmembrane region" description="Helical" evidence="6">
    <location>
        <begin position="456"/>
        <end position="478"/>
    </location>
</feature>
<accession>Q47U72</accession>
<dbReference type="RefSeq" id="WP_011045731.1">
    <property type="nucleotide sequence ID" value="NC_003910.7"/>
</dbReference>
<feature type="transmembrane region" description="Helical" evidence="6">
    <location>
        <begin position="81"/>
        <end position="107"/>
    </location>
</feature>
<feature type="transmembrane region" description="Helical" evidence="6">
    <location>
        <begin position="326"/>
        <end position="347"/>
    </location>
</feature>
<comment type="subcellular location">
    <subcellularLocation>
        <location evidence="1">Cell membrane</location>
        <topology evidence="1">Multi-pass membrane protein</topology>
    </subcellularLocation>
</comment>
<name>Q47U72_COLP3</name>
<protein>
    <submittedName>
        <fullName evidence="7">Putative polysaccharide biosynthesis protein</fullName>
    </submittedName>
</protein>
<dbReference type="InterPro" id="IPR002797">
    <property type="entry name" value="Polysacc_synth"/>
</dbReference>
<evidence type="ECO:0000313" key="8">
    <source>
        <dbReference type="Proteomes" id="UP000000547"/>
    </source>
</evidence>
<keyword evidence="3 6" id="KW-0812">Transmembrane</keyword>
<dbReference type="KEGG" id="cps:CPS_5012"/>
<sequence length="499" mass="55544">MKKQLIKSSTFRTLEVIIITVISLVLTPYLIHHLGDAHYGLWILILSALGWFNFIDLGFAYAVQRNIVLALENKDNHRINIVFSVAVALFSVLGFIAAFCVLVLAFFPELLGINEKEQSIATIAFSILAIKVFLDFIMNCFHGFFTAYLRMDIDANLGTLNMVVKSILVFYLIIDMNIYGAVFATIAADILTHSLKMHFARKLHPEFKFVLHLVKFSEVRQLFAFSKHLILMGMAKSVNRRVDPIIISHLLGLKFVAIYNVINSLMNQVESLVGAIVGVFQPVLTKMVARNTGLDGTFKLIISINFFTVILLYMPLAILAEDFITLWIGLDYAQAGQLAPILGFAYICRTVSRPISSLLLAKAQHQLLSVVNLLGALLNIGLSLVLGSQWGLLGIAIATACSFFVSDVILHLVLLNKYTELPVLKPILEFIKLVVLYILLVVLGISMMQLFEPLNWGQLIIAAIACVCIALLIAWPMLLDKEVKQKLLGMLIKTGKAHD</sequence>
<evidence type="ECO:0000256" key="2">
    <source>
        <dbReference type="ARBA" id="ARBA00022475"/>
    </source>
</evidence>
<feature type="transmembrane region" description="Helical" evidence="6">
    <location>
        <begin position="268"/>
        <end position="288"/>
    </location>
</feature>
<reference evidence="7" key="1">
    <citation type="journal article" date="2005" name="Proc. Natl. Acad. Sci. U.S.A.">
        <title>The psychrophilic lifestyle as revealed by the genome sequence of Colwellia psychrerythraea 34H through genomic and proteomic analyses.</title>
        <authorList>
            <person name="Methe B.A."/>
            <person name="Nelson K.E."/>
            <person name="Deming J.W."/>
            <person name="Momen B."/>
            <person name="Melamud E."/>
            <person name="Zhang X."/>
            <person name="Moult J."/>
            <person name="Madupu R."/>
            <person name="Nelson W.C."/>
            <person name="Dodson R.J."/>
            <person name="Brinkac L.M."/>
            <person name="Daugherty S.C."/>
            <person name="Durkin A.S."/>
            <person name="DeBoy R.T."/>
            <person name="Kolonay J.F."/>
            <person name="Sullivan S.A."/>
            <person name="Zhou L."/>
            <person name="Davidsen T.M."/>
            <person name="Wu M."/>
            <person name="Huston A.L."/>
            <person name="Lewis M."/>
            <person name="Weaver B."/>
            <person name="Weidman J.F."/>
            <person name="Khouri H."/>
            <person name="Utterback T.R."/>
            <person name="Feldblyum T.V."/>
            <person name="Fraser C.M."/>
        </authorList>
    </citation>
    <scope>NUCLEOTIDE SEQUENCE [LARGE SCALE GENOMIC DNA]</scope>
    <source>
        <strain evidence="7">34H</strain>
    </source>
</reference>
<feature type="transmembrane region" description="Helical" evidence="6">
    <location>
        <begin position="427"/>
        <end position="450"/>
    </location>
</feature>
<feature type="transmembrane region" description="Helical" evidence="6">
    <location>
        <begin position="392"/>
        <end position="415"/>
    </location>
</feature>
<dbReference type="PANTHER" id="PTHR30250:SF26">
    <property type="entry name" value="PSMA PROTEIN"/>
    <property type="match status" value="1"/>
</dbReference>
<evidence type="ECO:0000256" key="5">
    <source>
        <dbReference type="ARBA" id="ARBA00023136"/>
    </source>
</evidence>
<evidence type="ECO:0000256" key="3">
    <source>
        <dbReference type="ARBA" id="ARBA00022692"/>
    </source>
</evidence>
<keyword evidence="4 6" id="KW-1133">Transmembrane helix</keyword>
<feature type="transmembrane region" description="Helical" evidence="6">
    <location>
        <begin position="300"/>
        <end position="320"/>
    </location>
</feature>
<dbReference type="EMBL" id="CP000083">
    <property type="protein sequence ID" value="AAZ28116.1"/>
    <property type="molecule type" value="Genomic_DNA"/>
</dbReference>
<keyword evidence="5 6" id="KW-0472">Membrane</keyword>
<gene>
    <name evidence="7" type="ordered locus">CPS_5012</name>
</gene>
<evidence type="ECO:0000313" key="7">
    <source>
        <dbReference type="EMBL" id="AAZ28116.1"/>
    </source>
</evidence>
<dbReference type="GO" id="GO:0005886">
    <property type="term" value="C:plasma membrane"/>
    <property type="evidence" value="ECO:0007669"/>
    <property type="project" value="UniProtKB-SubCell"/>
</dbReference>
<proteinExistence type="predicted"/>
<feature type="transmembrane region" description="Helical" evidence="6">
    <location>
        <begin position="12"/>
        <end position="31"/>
    </location>
</feature>
<dbReference type="HOGENOM" id="CLU_545974_0_0_6"/>
<dbReference type="STRING" id="167879.CPS_5012"/>
<dbReference type="Pfam" id="PF01943">
    <property type="entry name" value="Polysacc_synt"/>
    <property type="match status" value="1"/>
</dbReference>
<feature type="transmembrane region" description="Helical" evidence="6">
    <location>
        <begin position="119"/>
        <end position="141"/>
    </location>
</feature>
<evidence type="ECO:0000256" key="6">
    <source>
        <dbReference type="SAM" id="Phobius"/>
    </source>
</evidence>
<feature type="transmembrane region" description="Helical" evidence="6">
    <location>
        <begin position="37"/>
        <end position="61"/>
    </location>
</feature>
<keyword evidence="2" id="KW-1003">Cell membrane</keyword>
<evidence type="ECO:0000256" key="4">
    <source>
        <dbReference type="ARBA" id="ARBA00022989"/>
    </source>
</evidence>
<dbReference type="AlphaFoldDB" id="Q47U72"/>
<organism evidence="7 8">
    <name type="scientific">Colwellia psychrerythraea (strain 34H / ATCC BAA-681)</name>
    <name type="common">Vibrio psychroerythus</name>
    <dbReference type="NCBI Taxonomy" id="167879"/>
    <lineage>
        <taxon>Bacteria</taxon>
        <taxon>Pseudomonadati</taxon>
        <taxon>Pseudomonadota</taxon>
        <taxon>Gammaproteobacteria</taxon>
        <taxon>Alteromonadales</taxon>
        <taxon>Colwelliaceae</taxon>
        <taxon>Colwellia</taxon>
    </lineage>
</organism>
<dbReference type="PANTHER" id="PTHR30250">
    <property type="entry name" value="PST FAMILY PREDICTED COLANIC ACID TRANSPORTER"/>
    <property type="match status" value="1"/>
</dbReference>
<evidence type="ECO:0000256" key="1">
    <source>
        <dbReference type="ARBA" id="ARBA00004651"/>
    </source>
</evidence>
<dbReference type="InterPro" id="IPR050833">
    <property type="entry name" value="Poly_Biosynth_Transport"/>
</dbReference>
<dbReference type="Proteomes" id="UP000000547">
    <property type="component" value="Chromosome"/>
</dbReference>
<feature type="transmembrane region" description="Helical" evidence="6">
    <location>
        <begin position="367"/>
        <end position="386"/>
    </location>
</feature>